<comment type="caution">
    <text evidence="7">The sequence shown here is derived from an EMBL/GenBank/DDBJ whole genome shotgun (WGS) entry which is preliminary data.</text>
</comment>
<evidence type="ECO:0000313" key="8">
    <source>
        <dbReference type="Proteomes" id="UP001596472"/>
    </source>
</evidence>
<dbReference type="RefSeq" id="WP_379710309.1">
    <property type="nucleotide sequence ID" value="NZ_JBHTBS010000002.1"/>
</dbReference>
<keyword evidence="5" id="KW-0732">Signal</keyword>
<dbReference type="InterPro" id="IPR000064">
    <property type="entry name" value="NLP_P60_dom"/>
</dbReference>
<protein>
    <submittedName>
        <fullName evidence="7">C40 family peptidase</fullName>
    </submittedName>
</protein>
<sequence length="206" mass="22563">MRWLVFFISLLGLTSTQAHPLPGFPAFADLDLPEDTSPKRIAFIKLALESAAELKLNKYIFGSADPSRGGFDCSGSVFYLLEKSDIDPPRSSAAQFDWIKKAGNLTEVPVGTKSLDAPIFDKLQPGDLLFWSGTYNPADGRTNKITHVQIYLGREKKDGLQVMIGSTDGRSYRGSQRTGFGTYQFKLPSASSKSRFVGYGTPPGIK</sequence>
<gene>
    <name evidence="7" type="ORF">ACFQY0_06015</name>
</gene>
<organism evidence="7 8">
    <name type="scientific">Haloferula chungangensis</name>
    <dbReference type="NCBI Taxonomy" id="1048331"/>
    <lineage>
        <taxon>Bacteria</taxon>
        <taxon>Pseudomonadati</taxon>
        <taxon>Verrucomicrobiota</taxon>
        <taxon>Verrucomicrobiia</taxon>
        <taxon>Verrucomicrobiales</taxon>
        <taxon>Verrucomicrobiaceae</taxon>
        <taxon>Haloferula</taxon>
    </lineage>
</organism>
<evidence type="ECO:0000256" key="4">
    <source>
        <dbReference type="ARBA" id="ARBA00022807"/>
    </source>
</evidence>
<feature type="chain" id="PRO_5047186649" evidence="5">
    <location>
        <begin position="21"/>
        <end position="206"/>
    </location>
</feature>
<dbReference type="PANTHER" id="PTHR47053:SF1">
    <property type="entry name" value="MUREIN DD-ENDOPEPTIDASE MEPH-RELATED"/>
    <property type="match status" value="1"/>
</dbReference>
<reference evidence="8" key="1">
    <citation type="journal article" date="2019" name="Int. J. Syst. Evol. Microbiol.">
        <title>The Global Catalogue of Microorganisms (GCM) 10K type strain sequencing project: providing services to taxonomists for standard genome sequencing and annotation.</title>
        <authorList>
            <consortium name="The Broad Institute Genomics Platform"/>
            <consortium name="The Broad Institute Genome Sequencing Center for Infectious Disease"/>
            <person name="Wu L."/>
            <person name="Ma J."/>
        </authorList>
    </citation>
    <scope>NUCLEOTIDE SEQUENCE [LARGE SCALE GENOMIC DNA]</scope>
    <source>
        <strain evidence="8">CGMCC 4.1467</strain>
    </source>
</reference>
<accession>A0ABW2L610</accession>
<evidence type="ECO:0000313" key="7">
    <source>
        <dbReference type="EMBL" id="MFC7336724.1"/>
    </source>
</evidence>
<proteinExistence type="inferred from homology"/>
<dbReference type="Gene3D" id="3.90.1720.10">
    <property type="entry name" value="endopeptidase domain like (from Nostoc punctiforme)"/>
    <property type="match status" value="1"/>
</dbReference>
<dbReference type="EMBL" id="JBHTBS010000002">
    <property type="protein sequence ID" value="MFC7336724.1"/>
    <property type="molecule type" value="Genomic_DNA"/>
</dbReference>
<keyword evidence="8" id="KW-1185">Reference proteome</keyword>
<evidence type="ECO:0000256" key="1">
    <source>
        <dbReference type="ARBA" id="ARBA00007074"/>
    </source>
</evidence>
<dbReference type="SUPFAM" id="SSF54001">
    <property type="entry name" value="Cysteine proteinases"/>
    <property type="match status" value="1"/>
</dbReference>
<keyword evidence="2" id="KW-0645">Protease</keyword>
<keyword evidence="4" id="KW-0788">Thiol protease</keyword>
<name>A0ABW2L610_9BACT</name>
<evidence type="ECO:0000256" key="2">
    <source>
        <dbReference type="ARBA" id="ARBA00022670"/>
    </source>
</evidence>
<comment type="similarity">
    <text evidence="1">Belongs to the peptidase C40 family.</text>
</comment>
<dbReference type="PANTHER" id="PTHR47053">
    <property type="entry name" value="MUREIN DD-ENDOPEPTIDASE MEPH-RELATED"/>
    <property type="match status" value="1"/>
</dbReference>
<feature type="signal peptide" evidence="5">
    <location>
        <begin position="1"/>
        <end position="20"/>
    </location>
</feature>
<evidence type="ECO:0000259" key="6">
    <source>
        <dbReference type="PROSITE" id="PS51935"/>
    </source>
</evidence>
<dbReference type="Proteomes" id="UP001596472">
    <property type="component" value="Unassembled WGS sequence"/>
</dbReference>
<dbReference type="Pfam" id="PF00877">
    <property type="entry name" value="NLPC_P60"/>
    <property type="match status" value="1"/>
</dbReference>
<dbReference type="InterPro" id="IPR051202">
    <property type="entry name" value="Peptidase_C40"/>
</dbReference>
<evidence type="ECO:0000256" key="3">
    <source>
        <dbReference type="ARBA" id="ARBA00022801"/>
    </source>
</evidence>
<keyword evidence="3" id="KW-0378">Hydrolase</keyword>
<dbReference type="PROSITE" id="PS51935">
    <property type="entry name" value="NLPC_P60"/>
    <property type="match status" value="1"/>
</dbReference>
<feature type="domain" description="NlpC/P60" evidence="6">
    <location>
        <begin position="41"/>
        <end position="192"/>
    </location>
</feature>
<evidence type="ECO:0000256" key="5">
    <source>
        <dbReference type="SAM" id="SignalP"/>
    </source>
</evidence>
<dbReference type="InterPro" id="IPR038765">
    <property type="entry name" value="Papain-like_cys_pep_sf"/>
</dbReference>